<keyword evidence="2 6" id="KW-0238">DNA-binding</keyword>
<keyword evidence="7" id="KW-1185">Reference proteome</keyword>
<keyword evidence="1" id="KW-0805">Transcription regulation</keyword>
<reference evidence="6 7" key="1">
    <citation type="submission" date="2020-11" db="EMBL/GenBank/DDBJ databases">
        <title>Sequencing the genomes of 1000 actinobacteria strains.</title>
        <authorList>
            <person name="Klenk H.-P."/>
        </authorList>
    </citation>
    <scope>NUCLEOTIDE SEQUENCE [LARGE SCALE GENOMIC DNA]</scope>
    <source>
        <strain evidence="6 7">DSM 101692</strain>
    </source>
</reference>
<dbReference type="EMBL" id="JADOTX010000001">
    <property type="protein sequence ID" value="MBG6068526.1"/>
    <property type="molecule type" value="Genomic_DNA"/>
</dbReference>
<dbReference type="PROSITE" id="PS51078">
    <property type="entry name" value="ICLR_ED"/>
    <property type="match status" value="1"/>
</dbReference>
<evidence type="ECO:0000256" key="1">
    <source>
        <dbReference type="ARBA" id="ARBA00023015"/>
    </source>
</evidence>
<evidence type="ECO:0000259" key="5">
    <source>
        <dbReference type="PROSITE" id="PS51078"/>
    </source>
</evidence>
<comment type="caution">
    <text evidence="6">The sequence shown here is derived from an EMBL/GenBank/DDBJ whole genome shotgun (WGS) entry which is preliminary data.</text>
</comment>
<proteinExistence type="predicted"/>
<dbReference type="InterPro" id="IPR036390">
    <property type="entry name" value="WH_DNA-bd_sf"/>
</dbReference>
<evidence type="ECO:0000256" key="2">
    <source>
        <dbReference type="ARBA" id="ARBA00023125"/>
    </source>
</evidence>
<dbReference type="SUPFAM" id="SSF55781">
    <property type="entry name" value="GAF domain-like"/>
    <property type="match status" value="1"/>
</dbReference>
<dbReference type="SUPFAM" id="SSF46785">
    <property type="entry name" value="Winged helix' DNA-binding domain"/>
    <property type="match status" value="1"/>
</dbReference>
<keyword evidence="3" id="KW-0804">Transcription</keyword>
<organism evidence="6 7">
    <name type="scientific">Micromonospora ureilytica</name>
    <dbReference type="NCBI Taxonomy" id="709868"/>
    <lineage>
        <taxon>Bacteria</taxon>
        <taxon>Bacillati</taxon>
        <taxon>Actinomycetota</taxon>
        <taxon>Actinomycetes</taxon>
        <taxon>Micromonosporales</taxon>
        <taxon>Micromonosporaceae</taxon>
        <taxon>Micromonospora</taxon>
    </lineage>
</organism>
<feature type="domain" description="IclR-ED" evidence="5">
    <location>
        <begin position="84"/>
        <end position="267"/>
    </location>
</feature>
<dbReference type="InterPro" id="IPR036388">
    <property type="entry name" value="WH-like_DNA-bd_sf"/>
</dbReference>
<dbReference type="InterPro" id="IPR029016">
    <property type="entry name" value="GAF-like_dom_sf"/>
</dbReference>
<accession>A0ABS0JN97</accession>
<name>A0ABS0JN97_9ACTN</name>
<dbReference type="Gene3D" id="1.10.10.10">
    <property type="entry name" value="Winged helix-like DNA-binding domain superfamily/Winged helix DNA-binding domain"/>
    <property type="match status" value="1"/>
</dbReference>
<sequence length="272" mass="29613">MWRSLTRVRRCEGTFDMPRVVPAVIRALDVLELFLDCPQLSARQVMERLDLPRTTVHELLVTLEARSYLISVPGQPVQYRLGMPLFQLGAAFAGRLDLVREAQGVARDVAAACDEAVHVAVLDGADVIYLVKFDSTHPVRMVSGVGLRLPAHCTAVGKVLLSALDQADLDVVLLKDPLPGMTPDSITDPDLLRDHLNRVRAEGVAVDIGESDTAMRCVAAGIRDHTGAIIAGMSLSAPIIRWTPQVQVEWTGLVREGAAVLSARMGYRAQPR</sequence>
<feature type="domain" description="HTH iclR-type" evidence="4">
    <location>
        <begin position="21"/>
        <end position="83"/>
    </location>
</feature>
<dbReference type="InterPro" id="IPR050707">
    <property type="entry name" value="HTH_MetabolicPath_Reg"/>
</dbReference>
<dbReference type="GO" id="GO:0003677">
    <property type="term" value="F:DNA binding"/>
    <property type="evidence" value="ECO:0007669"/>
    <property type="project" value="UniProtKB-KW"/>
</dbReference>
<dbReference type="PROSITE" id="PS51077">
    <property type="entry name" value="HTH_ICLR"/>
    <property type="match status" value="1"/>
</dbReference>
<evidence type="ECO:0000256" key="3">
    <source>
        <dbReference type="ARBA" id="ARBA00023163"/>
    </source>
</evidence>
<gene>
    <name evidence="6" type="ORF">IW248_004813</name>
</gene>
<evidence type="ECO:0000259" key="4">
    <source>
        <dbReference type="PROSITE" id="PS51077"/>
    </source>
</evidence>
<dbReference type="Gene3D" id="3.30.450.40">
    <property type="match status" value="1"/>
</dbReference>
<dbReference type="Pfam" id="PF09339">
    <property type="entry name" value="HTH_IclR"/>
    <property type="match status" value="1"/>
</dbReference>
<dbReference type="Proteomes" id="UP000614915">
    <property type="component" value="Unassembled WGS sequence"/>
</dbReference>
<dbReference type="PANTHER" id="PTHR30136">
    <property type="entry name" value="HELIX-TURN-HELIX TRANSCRIPTIONAL REGULATOR, ICLR FAMILY"/>
    <property type="match status" value="1"/>
</dbReference>
<dbReference type="Pfam" id="PF01614">
    <property type="entry name" value="IclR_C"/>
    <property type="match status" value="1"/>
</dbReference>
<dbReference type="InterPro" id="IPR014757">
    <property type="entry name" value="Tscrpt_reg_IclR_C"/>
</dbReference>
<evidence type="ECO:0000313" key="6">
    <source>
        <dbReference type="EMBL" id="MBG6068526.1"/>
    </source>
</evidence>
<evidence type="ECO:0000313" key="7">
    <source>
        <dbReference type="Proteomes" id="UP000614915"/>
    </source>
</evidence>
<dbReference type="PANTHER" id="PTHR30136:SF2">
    <property type="entry name" value="TRANSCRIPTIONAL REGULATOR ICLR"/>
    <property type="match status" value="1"/>
</dbReference>
<dbReference type="SMART" id="SM00346">
    <property type="entry name" value="HTH_ICLR"/>
    <property type="match status" value="1"/>
</dbReference>
<dbReference type="InterPro" id="IPR005471">
    <property type="entry name" value="Tscrpt_reg_IclR_N"/>
</dbReference>
<protein>
    <submittedName>
        <fullName evidence="6">DNA-binding IclR family transcriptional regulator</fullName>
    </submittedName>
</protein>